<dbReference type="Proteomes" id="UP000774804">
    <property type="component" value="Unassembled WGS sequence"/>
</dbReference>
<dbReference type="Proteomes" id="UP000697107">
    <property type="component" value="Unassembled WGS sequence"/>
</dbReference>
<dbReference type="EMBL" id="RCMG01002208">
    <property type="protein sequence ID" value="KAG2813162.1"/>
    <property type="molecule type" value="Genomic_DNA"/>
</dbReference>
<dbReference type="VEuPathDB" id="FungiDB:PC110_g19957"/>
<dbReference type="VEuPathDB" id="FungiDB:PC110_g22465"/>
<dbReference type="OrthoDB" id="2663223at2759"/>
<evidence type="ECO:0000313" key="9">
    <source>
        <dbReference type="EMBL" id="RAW27645.1"/>
    </source>
</evidence>
<dbReference type="Proteomes" id="UP000760860">
    <property type="component" value="Unassembled WGS sequence"/>
</dbReference>
<sequence>MAFVRWSGLKDETVDHDQTSIGMVMSVDDSTLCDEWMIDTGAVVHVCNDWTAFTSLQKDTMSFVGWQGESSRSEAVGHVNVCTKDAKSGRDVVLELEDTRYASNGISNLLSLERLEQ</sequence>
<dbReference type="EMBL" id="RCMI01001042">
    <property type="protein sequence ID" value="KAG2891855.1"/>
    <property type="molecule type" value="Genomic_DNA"/>
</dbReference>
<protein>
    <recommendedName>
        <fullName evidence="1">Retrovirus-related Pol polyprotein from transposon TNT 1-94-like beta-barrel domain-containing protein</fullName>
    </recommendedName>
</protein>
<evidence type="ECO:0000313" key="6">
    <source>
        <dbReference type="EMBL" id="KAG3210584.1"/>
    </source>
</evidence>
<dbReference type="InterPro" id="IPR054722">
    <property type="entry name" value="PolX-like_BBD"/>
</dbReference>
<reference evidence="6" key="2">
    <citation type="submission" date="2018-05" db="EMBL/GenBank/DDBJ databases">
        <title>Effector identification in a new, highly contiguous assembly of the strawberry crown rot pathogen Phytophthora cactorum.</title>
        <authorList>
            <person name="Armitage A.D."/>
            <person name="Nellist C.F."/>
            <person name="Bates H."/>
            <person name="Vickerstaff R.J."/>
            <person name="Harrison R.J."/>
        </authorList>
    </citation>
    <scope>NUCLEOTIDE SEQUENCE</scope>
    <source>
        <strain evidence="2">15-7</strain>
        <strain evidence="4">4032</strain>
        <strain evidence="3">4040</strain>
        <strain evidence="5">P415</strain>
        <strain evidence="6">P421</strain>
    </source>
</reference>
<evidence type="ECO:0000313" key="3">
    <source>
        <dbReference type="EMBL" id="KAG2881084.1"/>
    </source>
</evidence>
<dbReference type="Pfam" id="PF22936">
    <property type="entry name" value="Pol_BBD"/>
    <property type="match status" value="1"/>
</dbReference>
<dbReference type="EMBL" id="RCMK01002464">
    <property type="protein sequence ID" value="KAG2881084.1"/>
    <property type="molecule type" value="Genomic_DNA"/>
</dbReference>
<evidence type="ECO:0000313" key="7">
    <source>
        <dbReference type="EMBL" id="RAW21091.1"/>
    </source>
</evidence>
<evidence type="ECO:0000313" key="4">
    <source>
        <dbReference type="EMBL" id="KAG2891855.1"/>
    </source>
</evidence>
<evidence type="ECO:0000313" key="10">
    <source>
        <dbReference type="Proteomes" id="UP000251314"/>
    </source>
</evidence>
<reference evidence="9 10" key="1">
    <citation type="submission" date="2018-01" db="EMBL/GenBank/DDBJ databases">
        <title>Draft genome of the strawberry crown rot pathogen Phytophthora cactorum.</title>
        <authorList>
            <person name="Armitage A.D."/>
            <person name="Lysoe E."/>
            <person name="Nellist C.F."/>
            <person name="Harrison R.J."/>
            <person name="Brurberg M.B."/>
        </authorList>
    </citation>
    <scope>NUCLEOTIDE SEQUENCE [LARGE SCALE GENOMIC DNA]</scope>
    <source>
        <strain evidence="9 10">10300</strain>
    </source>
</reference>
<dbReference type="Proteomes" id="UP000736787">
    <property type="component" value="Unassembled WGS sequence"/>
</dbReference>
<evidence type="ECO:0000313" key="2">
    <source>
        <dbReference type="EMBL" id="KAG2813162.1"/>
    </source>
</evidence>
<dbReference type="Proteomes" id="UP000735874">
    <property type="component" value="Unassembled WGS sequence"/>
</dbReference>
<dbReference type="EMBL" id="MJFZ01000547">
    <property type="protein sequence ID" value="RAW27645.1"/>
    <property type="molecule type" value="Genomic_DNA"/>
</dbReference>
<gene>
    <name evidence="9" type="ORF">PC110_g15958</name>
    <name evidence="8" type="ORF">PC110_g19957</name>
    <name evidence="7" type="ORF">PC110_g22465</name>
    <name evidence="2" type="ORF">PC113_g23470</name>
    <name evidence="4" type="ORF">PC115_g19049</name>
    <name evidence="3" type="ORF">PC117_g26458</name>
    <name evidence="5" type="ORF">PC118_g18979</name>
    <name evidence="6" type="ORF">PC129_g18422</name>
</gene>
<dbReference type="EMBL" id="RCML01000986">
    <property type="protein sequence ID" value="KAG2966755.1"/>
    <property type="molecule type" value="Genomic_DNA"/>
</dbReference>
<dbReference type="EMBL" id="MJFZ01002055">
    <property type="protein sequence ID" value="RAW21091.1"/>
    <property type="molecule type" value="Genomic_DNA"/>
</dbReference>
<dbReference type="EMBL" id="MJFZ01001024">
    <property type="protein sequence ID" value="RAW23610.1"/>
    <property type="molecule type" value="Genomic_DNA"/>
</dbReference>
<organism evidence="9 10">
    <name type="scientific">Phytophthora cactorum</name>
    <dbReference type="NCBI Taxonomy" id="29920"/>
    <lineage>
        <taxon>Eukaryota</taxon>
        <taxon>Sar</taxon>
        <taxon>Stramenopiles</taxon>
        <taxon>Oomycota</taxon>
        <taxon>Peronosporomycetes</taxon>
        <taxon>Peronosporales</taxon>
        <taxon>Peronosporaceae</taxon>
        <taxon>Phytophthora</taxon>
    </lineage>
</organism>
<dbReference type="Proteomes" id="UP000251314">
    <property type="component" value="Unassembled WGS sequence"/>
</dbReference>
<accession>A0A329RSV3</accession>
<evidence type="ECO:0000313" key="8">
    <source>
        <dbReference type="EMBL" id="RAW23610.1"/>
    </source>
</evidence>
<keyword evidence="10" id="KW-1185">Reference proteome</keyword>
<evidence type="ECO:0000259" key="1">
    <source>
        <dbReference type="Pfam" id="PF22936"/>
    </source>
</evidence>
<proteinExistence type="predicted"/>
<dbReference type="EMBL" id="RCMV01001073">
    <property type="protein sequence ID" value="KAG3210584.1"/>
    <property type="molecule type" value="Genomic_DNA"/>
</dbReference>
<evidence type="ECO:0000313" key="5">
    <source>
        <dbReference type="EMBL" id="KAG2966755.1"/>
    </source>
</evidence>
<name>A0A329RSV3_9STRA</name>
<dbReference type="AlphaFoldDB" id="A0A329RSV3"/>
<dbReference type="VEuPathDB" id="FungiDB:PC110_g15958"/>
<feature type="domain" description="Retrovirus-related Pol polyprotein from transposon TNT 1-94-like beta-barrel" evidence="1">
    <location>
        <begin position="36"/>
        <end position="116"/>
    </location>
</feature>
<comment type="caution">
    <text evidence="9">The sequence shown here is derived from an EMBL/GenBank/DDBJ whole genome shotgun (WGS) entry which is preliminary data.</text>
</comment>